<evidence type="ECO:0000313" key="4">
    <source>
        <dbReference type="Proteomes" id="UP000192815"/>
    </source>
</evidence>
<reference evidence="4" key="1">
    <citation type="submission" date="2017-02" db="EMBL/GenBank/DDBJ databases">
        <title>Pseudomonas floridae sp. nov., a novel pathogenic bacterial species isolated from tomato.</title>
        <authorList>
            <person name="Timilsina S."/>
            <person name="Vallad G.E."/>
            <person name="Jones J.B."/>
        </authorList>
    </citation>
    <scope>NUCLEOTIDE SEQUENCE [LARGE SCALE GENOMIC DNA]</scope>
    <source>
        <strain evidence="4">GEV388</strain>
    </source>
</reference>
<evidence type="ECO:0008006" key="5">
    <source>
        <dbReference type="Google" id="ProtNLM"/>
    </source>
</evidence>
<evidence type="ECO:0000256" key="2">
    <source>
        <dbReference type="SAM" id="MobiDB-lite"/>
    </source>
</evidence>
<organism evidence="3 4">
    <name type="scientific">Pseudomonas floridensis</name>
    <dbReference type="NCBI Taxonomy" id="1958950"/>
    <lineage>
        <taxon>Bacteria</taxon>
        <taxon>Pseudomonadati</taxon>
        <taxon>Pseudomonadota</taxon>
        <taxon>Gammaproteobacteria</taxon>
        <taxon>Pseudomonadales</taxon>
        <taxon>Pseudomonadaceae</taxon>
        <taxon>Pseudomonas</taxon>
    </lineage>
</organism>
<comment type="caution">
    <text evidence="3">The sequence shown here is derived from an EMBL/GenBank/DDBJ whole genome shotgun (WGS) entry which is preliminary data.</text>
</comment>
<dbReference type="AlphaFoldDB" id="A0A1X0N7R5"/>
<keyword evidence="4" id="KW-1185">Reference proteome</keyword>
<keyword evidence="1" id="KW-0175">Coiled coil</keyword>
<feature type="coiled-coil region" evidence="1">
    <location>
        <begin position="47"/>
        <end position="74"/>
    </location>
</feature>
<dbReference type="EMBL" id="MUIO01000026">
    <property type="protein sequence ID" value="ORC59693.1"/>
    <property type="molecule type" value="Genomic_DNA"/>
</dbReference>
<proteinExistence type="predicted"/>
<accession>A0A1X0N7R5</accession>
<evidence type="ECO:0000313" key="3">
    <source>
        <dbReference type="EMBL" id="ORC59693.1"/>
    </source>
</evidence>
<evidence type="ECO:0000256" key="1">
    <source>
        <dbReference type="SAM" id="Coils"/>
    </source>
</evidence>
<gene>
    <name evidence="3" type="ORF">BZK31_09890</name>
</gene>
<protein>
    <recommendedName>
        <fullName evidence="5">Chemotaxis protein</fullName>
    </recommendedName>
</protein>
<feature type="region of interest" description="Disordered" evidence="2">
    <location>
        <begin position="1"/>
        <end position="45"/>
    </location>
</feature>
<dbReference type="Proteomes" id="UP000192815">
    <property type="component" value="Unassembled WGS sequence"/>
</dbReference>
<dbReference type="OrthoDB" id="6903874at2"/>
<name>A0A1X0N7R5_9PSED</name>
<sequence>MASTEAVATPAEGVKVSLSSLSLQKSAEDKSANSNKDIEESGLPADAQNILKMIRELQQKIEKKQQELQALMADQSLTPEARQSRAGMLQSDLGALTASLMSANNSLAKLSQNGTLSDAQKDQAAALIMKK</sequence>
<feature type="compositionally biased region" description="Basic and acidic residues" evidence="2">
    <location>
        <begin position="26"/>
        <end position="39"/>
    </location>
</feature>